<accession>A0A1G5FER2</accession>
<gene>
    <name evidence="1" type="ORF">SAMN03080606_01393</name>
</gene>
<dbReference type="AlphaFoldDB" id="A0A1G5FER2"/>
<reference evidence="1 2" key="1">
    <citation type="submission" date="2016-10" db="EMBL/GenBank/DDBJ databases">
        <authorList>
            <person name="de Groot N.N."/>
        </authorList>
    </citation>
    <scope>NUCLEOTIDE SEQUENCE [LARGE SCALE GENOMIC DNA]</scope>
    <source>
        <strain evidence="1 2">DSM 18978</strain>
    </source>
</reference>
<organism evidence="1 2">
    <name type="scientific">Alkaliphilus peptidifermentans DSM 18978</name>
    <dbReference type="NCBI Taxonomy" id="1120976"/>
    <lineage>
        <taxon>Bacteria</taxon>
        <taxon>Bacillati</taxon>
        <taxon>Bacillota</taxon>
        <taxon>Clostridia</taxon>
        <taxon>Peptostreptococcales</taxon>
        <taxon>Natronincolaceae</taxon>
        <taxon>Alkaliphilus</taxon>
    </lineage>
</organism>
<dbReference type="STRING" id="1120976.SAMN03080606_01393"/>
<proteinExistence type="predicted"/>
<dbReference type="OrthoDB" id="2662747at2"/>
<dbReference type="SUPFAM" id="SSF82171">
    <property type="entry name" value="DPP6 N-terminal domain-like"/>
    <property type="match status" value="1"/>
</dbReference>
<protein>
    <submittedName>
        <fullName evidence="1">Uncharacterized protein</fullName>
    </submittedName>
</protein>
<dbReference type="RefSeq" id="WP_091541570.1">
    <property type="nucleotide sequence ID" value="NZ_FMUS01000007.1"/>
</dbReference>
<dbReference type="EMBL" id="FMUS01000007">
    <property type="protein sequence ID" value="SCY37693.1"/>
    <property type="molecule type" value="Genomic_DNA"/>
</dbReference>
<sequence>MFNATNKLKLITIIIILPLLINTGCSYNKHMESKEGDLDSVVVTSNSEHEENLHVINSTYENINEKVQKQEDIYGITWLSEESIVAFVKGNPDEWYGQMYIWQVGETEPTLIDDKEYRICELIPSPDHQYFLADIGTSIQRIGSIVSIEDKVTIDTFGCIGTGFWSPDSEWLIFGQLSDIKPKIDIELDGTVDLVKYNIKTKEIIVLEEGTSDYYFTLIKQVEDGTIIYAKAYYESDELDEEGKIHF</sequence>
<dbReference type="Proteomes" id="UP000198636">
    <property type="component" value="Unassembled WGS sequence"/>
</dbReference>
<name>A0A1G5FER2_9FIRM</name>
<keyword evidence="2" id="KW-1185">Reference proteome</keyword>
<evidence type="ECO:0000313" key="1">
    <source>
        <dbReference type="EMBL" id="SCY37693.1"/>
    </source>
</evidence>
<evidence type="ECO:0000313" key="2">
    <source>
        <dbReference type="Proteomes" id="UP000198636"/>
    </source>
</evidence>